<feature type="binding site" evidence="3">
    <location>
        <position position="178"/>
    </location>
    <ligand>
        <name>Zn(2+)</name>
        <dbReference type="ChEBI" id="CHEBI:29105"/>
        <label>1</label>
        <note>catalytic</note>
    </ligand>
</feature>
<feature type="active site" description="Proton donor" evidence="1">
    <location>
        <position position="81"/>
    </location>
</feature>
<dbReference type="Pfam" id="PF01116">
    <property type="entry name" value="F_bP_aldolase"/>
    <property type="match status" value="1"/>
</dbReference>
<dbReference type="GO" id="GO:0005975">
    <property type="term" value="P:carbohydrate metabolic process"/>
    <property type="evidence" value="ECO:0007669"/>
    <property type="project" value="InterPro"/>
</dbReference>
<feature type="binding site" evidence="3">
    <location>
        <position position="82"/>
    </location>
    <ligand>
        <name>Zn(2+)</name>
        <dbReference type="ChEBI" id="CHEBI:29105"/>
        <label>1</label>
        <note>catalytic</note>
    </ligand>
</feature>
<keyword evidence="3" id="KW-0479">Metal-binding</keyword>
<keyword evidence="3" id="KW-0862">Zinc</keyword>
<feature type="binding site" evidence="3">
    <location>
        <position position="103"/>
    </location>
    <ligand>
        <name>Zn(2+)</name>
        <dbReference type="ChEBI" id="CHEBI:29105"/>
        <label>2</label>
    </ligand>
</feature>
<dbReference type="GO" id="GO:0009025">
    <property type="term" value="F:tagatose-bisphosphate aldolase activity"/>
    <property type="evidence" value="ECO:0007669"/>
    <property type="project" value="TreeGrafter"/>
</dbReference>
<dbReference type="PANTHER" id="PTHR30304">
    <property type="entry name" value="D-TAGATOSE-1,6-BISPHOSPHATE ALDOLASE"/>
    <property type="match status" value="1"/>
</dbReference>
<dbReference type="InterPro" id="IPR000771">
    <property type="entry name" value="FBA_II"/>
</dbReference>
<dbReference type="CDD" id="cd00947">
    <property type="entry name" value="TBP_aldolase_IIB"/>
    <property type="match status" value="1"/>
</dbReference>
<dbReference type="PANTHER" id="PTHR30304:SF0">
    <property type="entry name" value="D-TAGATOSE-1,6-BISPHOSPHATE ALDOLASE SUBUNIT GATY-RELATED"/>
    <property type="match status" value="1"/>
</dbReference>
<feature type="binding site" evidence="2">
    <location>
        <begin position="207"/>
        <end position="209"/>
    </location>
    <ligand>
        <name>dihydroxyacetone phosphate</name>
        <dbReference type="ChEBI" id="CHEBI:57642"/>
    </ligand>
</feature>
<sequence>MLANIKYWETVGQKNGFAIPHFNVWNAEMLMGVIDAAEETKAPIIISFGTGFIQNTIFEEFAPMMVSMAKNASVPVITHWDHGRSMDIVKNAYNYGMNSVMRDASALPFEENIKEIQSVVDYFHPLGIPVEAELGHVGNETIYEEALAQYQYTDPNQAKEFVDRTGCDSLAVAIGNVHGVYSAKPKIAFDVLEKVRNVVDVPLVLHGASCIPDDDVKKAVTLGVAKVNIHTELGLAAMDAIRENVDKPFLEVEQYVRKAVKQRAIEKILLLGDDGKASYWKK</sequence>
<dbReference type="SUPFAM" id="SSF51569">
    <property type="entry name" value="Aldolase"/>
    <property type="match status" value="1"/>
</dbReference>
<dbReference type="GO" id="GO:0008270">
    <property type="term" value="F:zinc ion binding"/>
    <property type="evidence" value="ECO:0007669"/>
    <property type="project" value="InterPro"/>
</dbReference>
<accession>A0A5B8TE28</accession>
<dbReference type="InterPro" id="IPR013785">
    <property type="entry name" value="Aldolase_TIM"/>
</dbReference>
<dbReference type="GO" id="GO:0005829">
    <property type="term" value="C:cytosol"/>
    <property type="evidence" value="ECO:0007669"/>
    <property type="project" value="TreeGrafter"/>
</dbReference>
<evidence type="ECO:0000313" key="5">
    <source>
        <dbReference type="Proteomes" id="UP000321772"/>
    </source>
</evidence>
<dbReference type="RefSeq" id="WP_146988454.1">
    <property type="nucleotide sequence ID" value="NZ_CP042392.1"/>
</dbReference>
<gene>
    <name evidence="4" type="ORF">FGL77_04175</name>
</gene>
<proteinExistence type="predicted"/>
<evidence type="ECO:0000256" key="3">
    <source>
        <dbReference type="PIRSR" id="PIRSR001359-3"/>
    </source>
</evidence>
<feature type="binding site" evidence="3">
    <location>
        <position position="206"/>
    </location>
    <ligand>
        <name>Zn(2+)</name>
        <dbReference type="ChEBI" id="CHEBI:29105"/>
        <label>1</label>
        <note>catalytic</note>
    </ligand>
</feature>
<reference evidence="4 5" key="1">
    <citation type="submission" date="2019-06" db="EMBL/GenBank/DDBJ databases">
        <title>Genome analyses of bacteria isolated from kimchi.</title>
        <authorList>
            <person name="Lee S."/>
            <person name="Ahn S."/>
            <person name="Roh S."/>
        </authorList>
    </citation>
    <scope>NUCLEOTIDE SEQUENCE [LARGE SCALE GENOMIC DNA]</scope>
    <source>
        <strain evidence="4 5">CBA3616</strain>
    </source>
</reference>
<dbReference type="Gene3D" id="3.20.20.70">
    <property type="entry name" value="Aldolase class I"/>
    <property type="match status" value="1"/>
</dbReference>
<dbReference type="PIRSF" id="PIRSF001359">
    <property type="entry name" value="F_bP_aldolase_II"/>
    <property type="match status" value="1"/>
</dbReference>
<evidence type="ECO:0000256" key="2">
    <source>
        <dbReference type="PIRSR" id="PIRSR001359-2"/>
    </source>
</evidence>
<dbReference type="NCBIfam" id="TIGR00167">
    <property type="entry name" value="cbbA"/>
    <property type="match status" value="1"/>
</dbReference>
<feature type="binding site" evidence="2">
    <location>
        <begin position="228"/>
        <end position="231"/>
    </location>
    <ligand>
        <name>dihydroxyacetone phosphate</name>
        <dbReference type="ChEBI" id="CHEBI:57642"/>
    </ligand>
</feature>
<comment type="cofactor">
    <cofactor evidence="3">
        <name>Zn(2+)</name>
        <dbReference type="ChEBI" id="CHEBI:29105"/>
    </cofactor>
    <text evidence="3">Binds 2 Zn(2+) ions per subunit. One is catalytic and the other provides a structural contribution.</text>
</comment>
<organism evidence="4 5">
    <name type="scientific">Loigolactobacillus coryniformis</name>
    <dbReference type="NCBI Taxonomy" id="1610"/>
    <lineage>
        <taxon>Bacteria</taxon>
        <taxon>Bacillati</taxon>
        <taxon>Bacillota</taxon>
        <taxon>Bacilli</taxon>
        <taxon>Lactobacillales</taxon>
        <taxon>Lactobacillaceae</taxon>
        <taxon>Loigolactobacillus</taxon>
    </lineage>
</organism>
<evidence type="ECO:0000256" key="1">
    <source>
        <dbReference type="PIRSR" id="PIRSR001359-1"/>
    </source>
</evidence>
<dbReference type="AlphaFoldDB" id="A0A5B8TE28"/>
<dbReference type="InterPro" id="IPR050246">
    <property type="entry name" value="Class_II_FBP_aldolase"/>
</dbReference>
<feature type="binding site" evidence="3">
    <location>
        <position position="133"/>
    </location>
    <ligand>
        <name>Zn(2+)</name>
        <dbReference type="ChEBI" id="CHEBI:29105"/>
        <label>2</label>
    </ligand>
</feature>
<feature type="binding site" evidence="2">
    <location>
        <position position="179"/>
    </location>
    <ligand>
        <name>dihydroxyacetone phosphate</name>
        <dbReference type="ChEBI" id="CHEBI:57642"/>
    </ligand>
</feature>
<dbReference type="EMBL" id="CP042392">
    <property type="protein sequence ID" value="QEA52580.1"/>
    <property type="molecule type" value="Genomic_DNA"/>
</dbReference>
<name>A0A5B8TE28_9LACO</name>
<dbReference type="Proteomes" id="UP000321772">
    <property type="component" value="Chromosome"/>
</dbReference>
<protein>
    <submittedName>
        <fullName evidence="4">Class II fructose-bisphosphate aldolase</fullName>
    </submittedName>
</protein>
<evidence type="ECO:0000313" key="4">
    <source>
        <dbReference type="EMBL" id="QEA52580.1"/>
    </source>
</evidence>